<accession>A0ABY5VD55</accession>
<dbReference type="EC" id="2.3.1.-" evidence="2"/>
<dbReference type="SUPFAM" id="SSF55729">
    <property type="entry name" value="Acyl-CoA N-acyltransferases (Nat)"/>
    <property type="match status" value="1"/>
</dbReference>
<sequence>MVHIRKAEETDRNSAALCIAEGFEKDFSVLCKDTQKVADAIAAGLNMEKFYVADIKGYIVGVLAISDCTGRAARVDKTSLKKHFGFLKGMIGAFVLKEEFEGQLEYPITTGYIEFVAVRKKYRKQGIATTMLQESMLLAHYQNFVLDVTDINSNAIKCYTNIGFEEFKRIPEKHGKQKGFNEKIFMRYYHR</sequence>
<evidence type="ECO:0000313" key="2">
    <source>
        <dbReference type="EMBL" id="UWP57755.1"/>
    </source>
</evidence>
<gene>
    <name evidence="2" type="ORF">NQ502_10025</name>
</gene>
<dbReference type="InterPro" id="IPR000182">
    <property type="entry name" value="GNAT_dom"/>
</dbReference>
<keyword evidence="2" id="KW-0012">Acyltransferase</keyword>
<protein>
    <submittedName>
        <fullName evidence="2">GNAT family N-acetyltransferase</fullName>
        <ecNumber evidence="2">2.3.1.-</ecNumber>
    </submittedName>
</protein>
<keyword evidence="3" id="KW-1185">Reference proteome</keyword>
<dbReference type="InterPro" id="IPR016181">
    <property type="entry name" value="Acyl_CoA_acyltransferase"/>
</dbReference>
<keyword evidence="2" id="KW-0808">Transferase</keyword>
<evidence type="ECO:0000313" key="3">
    <source>
        <dbReference type="Proteomes" id="UP001060164"/>
    </source>
</evidence>
<name>A0ABY5VD55_9FIRM</name>
<dbReference type="GO" id="GO:0016746">
    <property type="term" value="F:acyltransferase activity"/>
    <property type="evidence" value="ECO:0007669"/>
    <property type="project" value="UniProtKB-KW"/>
</dbReference>
<dbReference type="Gene3D" id="3.40.630.30">
    <property type="match status" value="1"/>
</dbReference>
<dbReference type="CDD" id="cd04301">
    <property type="entry name" value="NAT_SF"/>
    <property type="match status" value="1"/>
</dbReference>
<dbReference type="PROSITE" id="PS51186">
    <property type="entry name" value="GNAT"/>
    <property type="match status" value="1"/>
</dbReference>
<proteinExistence type="predicted"/>
<feature type="domain" description="N-acetyltransferase" evidence="1">
    <location>
        <begin position="2"/>
        <end position="191"/>
    </location>
</feature>
<dbReference type="EMBL" id="CP102290">
    <property type="protein sequence ID" value="UWP57755.1"/>
    <property type="molecule type" value="Genomic_DNA"/>
</dbReference>
<dbReference type="RefSeq" id="WP_028530122.1">
    <property type="nucleotide sequence ID" value="NZ_CABLBR010000044.1"/>
</dbReference>
<reference evidence="2" key="1">
    <citation type="journal article" date="2022" name="Cell">
        <title>Design, construction, and in vivo augmentation of a complex gut microbiome.</title>
        <authorList>
            <person name="Cheng A.G."/>
            <person name="Ho P.Y."/>
            <person name="Aranda-Diaz A."/>
            <person name="Jain S."/>
            <person name="Yu F.B."/>
            <person name="Meng X."/>
            <person name="Wang M."/>
            <person name="Iakiviak M."/>
            <person name="Nagashima K."/>
            <person name="Zhao A."/>
            <person name="Murugkar P."/>
            <person name="Patil A."/>
            <person name="Atabakhsh K."/>
            <person name="Weakley A."/>
            <person name="Yan J."/>
            <person name="Brumbaugh A.R."/>
            <person name="Higginbottom S."/>
            <person name="Dimas A."/>
            <person name="Shiver A.L."/>
            <person name="Deutschbauer A."/>
            <person name="Neff N."/>
            <person name="Sonnenburg J.L."/>
            <person name="Huang K.C."/>
            <person name="Fischbach M.A."/>
        </authorList>
    </citation>
    <scope>NUCLEOTIDE SEQUENCE</scope>
    <source>
        <strain evidence="2">DSM 19829</strain>
    </source>
</reference>
<dbReference type="Proteomes" id="UP001060164">
    <property type="component" value="Chromosome"/>
</dbReference>
<organism evidence="2 3">
    <name type="scientific">Ruminococcus gauvreauii</name>
    <dbReference type="NCBI Taxonomy" id="438033"/>
    <lineage>
        <taxon>Bacteria</taxon>
        <taxon>Bacillati</taxon>
        <taxon>Bacillota</taxon>
        <taxon>Clostridia</taxon>
        <taxon>Eubacteriales</taxon>
        <taxon>Oscillospiraceae</taxon>
        <taxon>Ruminococcus</taxon>
    </lineage>
</organism>
<evidence type="ECO:0000259" key="1">
    <source>
        <dbReference type="PROSITE" id="PS51186"/>
    </source>
</evidence>
<dbReference type="Pfam" id="PF00583">
    <property type="entry name" value="Acetyltransf_1"/>
    <property type="match status" value="1"/>
</dbReference>